<comment type="cofactor">
    <cofactor evidence="1">
        <name>[4Fe-4S] cluster</name>
        <dbReference type="ChEBI" id="CHEBI:49883"/>
    </cofactor>
</comment>
<feature type="domain" description="HhH-GPD" evidence="10">
    <location>
        <begin position="81"/>
        <end position="233"/>
    </location>
</feature>
<evidence type="ECO:0000313" key="11">
    <source>
        <dbReference type="EMBL" id="MWG36677.1"/>
    </source>
</evidence>
<dbReference type="EMBL" id="WSZK01000038">
    <property type="protein sequence ID" value="MWG36677.1"/>
    <property type="molecule type" value="Genomic_DNA"/>
</dbReference>
<evidence type="ECO:0000256" key="3">
    <source>
        <dbReference type="ARBA" id="ARBA00022723"/>
    </source>
</evidence>
<evidence type="ECO:0000256" key="2">
    <source>
        <dbReference type="ARBA" id="ARBA00008343"/>
    </source>
</evidence>
<comment type="caution">
    <text evidence="11">The sequence shown here is derived from an EMBL/GenBank/DDBJ whole genome shotgun (WGS) entry which is preliminary data.</text>
</comment>
<dbReference type="Gene3D" id="1.10.340.30">
    <property type="entry name" value="Hypothetical protein, domain 2"/>
    <property type="match status" value="1"/>
</dbReference>
<keyword evidence="12" id="KW-1185">Reference proteome</keyword>
<dbReference type="PANTHER" id="PTHR42944">
    <property type="entry name" value="ADENINE DNA GLYCOSYLASE"/>
    <property type="match status" value="1"/>
</dbReference>
<evidence type="ECO:0000256" key="1">
    <source>
        <dbReference type="ARBA" id="ARBA00001966"/>
    </source>
</evidence>
<evidence type="ECO:0000256" key="5">
    <source>
        <dbReference type="ARBA" id="ARBA00022801"/>
    </source>
</evidence>
<dbReference type="GO" id="GO:0035485">
    <property type="term" value="F:adenine/guanine mispair binding"/>
    <property type="evidence" value="ECO:0007669"/>
    <property type="project" value="TreeGrafter"/>
</dbReference>
<reference evidence="11 12" key="1">
    <citation type="submission" date="2019-12" db="EMBL/GenBank/DDBJ databases">
        <title>Halocatena pleomorpha gen. nov. sp. nov., an extremely halophilic archaeon of family Halobacteriaceae isolated from saltpan soil.</title>
        <authorList>
            <person name="Pal Y."/>
            <person name="Verma A."/>
            <person name="Krishnamurthi S."/>
            <person name="Kumar P."/>
        </authorList>
    </citation>
    <scope>NUCLEOTIDE SEQUENCE [LARGE SCALE GENOMIC DNA]</scope>
    <source>
        <strain evidence="11 12">JCM 16495</strain>
    </source>
</reference>
<proteinExistence type="inferred from homology"/>
<dbReference type="OrthoDB" id="206280at2157"/>
<dbReference type="GO" id="GO:0034039">
    <property type="term" value="F:8-oxo-7,8-dihydroguanine DNA N-glycosylase activity"/>
    <property type="evidence" value="ECO:0007669"/>
    <property type="project" value="TreeGrafter"/>
</dbReference>
<protein>
    <recommendedName>
        <fullName evidence="10">HhH-GPD domain-containing protein</fullName>
    </recommendedName>
</protein>
<dbReference type="InterPro" id="IPR003265">
    <property type="entry name" value="HhH-GPD_domain"/>
</dbReference>
<dbReference type="InterPro" id="IPR011257">
    <property type="entry name" value="DNA_glycosylase"/>
</dbReference>
<dbReference type="SMART" id="SM00478">
    <property type="entry name" value="ENDO3c"/>
    <property type="match status" value="1"/>
</dbReference>
<gene>
    <name evidence="11" type="ORF">GQS65_19670</name>
</gene>
<keyword evidence="8" id="KW-0234">DNA repair</keyword>
<dbReference type="Proteomes" id="UP000451471">
    <property type="component" value="Unassembled WGS sequence"/>
</dbReference>
<evidence type="ECO:0000256" key="6">
    <source>
        <dbReference type="ARBA" id="ARBA00023004"/>
    </source>
</evidence>
<evidence type="ECO:0000313" key="12">
    <source>
        <dbReference type="Proteomes" id="UP000451471"/>
    </source>
</evidence>
<dbReference type="Gene3D" id="1.10.1670.10">
    <property type="entry name" value="Helix-hairpin-Helix base-excision DNA repair enzymes (C-terminal)"/>
    <property type="match status" value="1"/>
</dbReference>
<keyword evidence="7" id="KW-0411">Iron-sulfur</keyword>
<keyword evidence="4" id="KW-0227">DNA damage</keyword>
<comment type="similarity">
    <text evidence="2">Belongs to the Nth/MutY family.</text>
</comment>
<evidence type="ECO:0000256" key="7">
    <source>
        <dbReference type="ARBA" id="ARBA00023014"/>
    </source>
</evidence>
<dbReference type="Pfam" id="PF00730">
    <property type="entry name" value="HhH-GPD"/>
    <property type="match status" value="1"/>
</dbReference>
<dbReference type="GO" id="GO:0006284">
    <property type="term" value="P:base-excision repair"/>
    <property type="evidence" value="ECO:0007669"/>
    <property type="project" value="InterPro"/>
</dbReference>
<dbReference type="AlphaFoldDB" id="A0A6B0GTH6"/>
<dbReference type="PANTHER" id="PTHR42944:SF1">
    <property type="entry name" value="ADENINE DNA GLYCOSYLASE"/>
    <property type="match status" value="1"/>
</dbReference>
<keyword evidence="9" id="KW-0326">Glycosidase</keyword>
<dbReference type="GO" id="GO:0046872">
    <property type="term" value="F:metal ion binding"/>
    <property type="evidence" value="ECO:0007669"/>
    <property type="project" value="UniProtKB-KW"/>
</dbReference>
<dbReference type="GO" id="GO:0051539">
    <property type="term" value="F:4 iron, 4 sulfur cluster binding"/>
    <property type="evidence" value="ECO:0007669"/>
    <property type="project" value="InterPro"/>
</dbReference>
<name>A0A6B0GTH6_9EURY</name>
<sequence length="259" mass="28817">MTSTDHPFGRTTTTLDELHGCVDVTDAKRVLNSIGVAKPDKAVEGFLDQMPTLLAWLDEHGRDYPWRRASDPWQIYASEILLQRTRSDAVADIYPEFFAQFPSARCLLEADEEDLRSIVHPLGFVNHRVRTLREAAELCAEVQDEVPADLEALQQPWRVGPYTARACLLFAFDQPMALVDTNTARIVGRVFDYPLPEQPHKSTRVQRLLDALAPDNPALARAFNLALLDLGALVCTSENPNCPACPLAEGCEYAQTGDV</sequence>
<evidence type="ECO:0000259" key="10">
    <source>
        <dbReference type="SMART" id="SM00478"/>
    </source>
</evidence>
<keyword evidence="5" id="KW-0378">Hydrolase</keyword>
<dbReference type="GO" id="GO:0000701">
    <property type="term" value="F:purine-specific mismatch base pair DNA N-glycosylase activity"/>
    <property type="evidence" value="ECO:0007669"/>
    <property type="project" value="TreeGrafter"/>
</dbReference>
<keyword evidence="6" id="KW-0408">Iron</keyword>
<evidence type="ECO:0000256" key="4">
    <source>
        <dbReference type="ARBA" id="ARBA00022763"/>
    </source>
</evidence>
<keyword evidence="3" id="KW-0479">Metal-binding</keyword>
<dbReference type="CDD" id="cd00056">
    <property type="entry name" value="ENDO3c"/>
    <property type="match status" value="1"/>
</dbReference>
<dbReference type="SMART" id="SM00525">
    <property type="entry name" value="FES"/>
    <property type="match status" value="1"/>
</dbReference>
<accession>A0A6B0GTH6</accession>
<dbReference type="GO" id="GO:0006298">
    <property type="term" value="P:mismatch repair"/>
    <property type="evidence" value="ECO:0007669"/>
    <property type="project" value="TreeGrafter"/>
</dbReference>
<dbReference type="GO" id="GO:0032357">
    <property type="term" value="F:oxidized purine DNA binding"/>
    <property type="evidence" value="ECO:0007669"/>
    <property type="project" value="TreeGrafter"/>
</dbReference>
<dbReference type="SUPFAM" id="SSF48150">
    <property type="entry name" value="DNA-glycosylase"/>
    <property type="match status" value="1"/>
</dbReference>
<organism evidence="11 12">
    <name type="scientific">Halomarina oriensis</name>
    <dbReference type="NCBI Taxonomy" id="671145"/>
    <lineage>
        <taxon>Archaea</taxon>
        <taxon>Methanobacteriati</taxon>
        <taxon>Methanobacteriota</taxon>
        <taxon>Stenosarchaea group</taxon>
        <taxon>Halobacteria</taxon>
        <taxon>Halobacteriales</taxon>
        <taxon>Natronomonadaceae</taxon>
        <taxon>Halomarina</taxon>
    </lineage>
</organism>
<dbReference type="InterPro" id="IPR003651">
    <property type="entry name" value="Endonuclease3_FeS-loop_motif"/>
</dbReference>
<evidence type="ECO:0000256" key="9">
    <source>
        <dbReference type="ARBA" id="ARBA00023295"/>
    </source>
</evidence>
<evidence type="ECO:0000256" key="8">
    <source>
        <dbReference type="ARBA" id="ARBA00023204"/>
    </source>
</evidence>
<dbReference type="RefSeq" id="WP_158206327.1">
    <property type="nucleotide sequence ID" value="NZ_WSZK01000038.1"/>
</dbReference>
<dbReference type="InterPro" id="IPR044298">
    <property type="entry name" value="MIG/MutY"/>
</dbReference>
<dbReference type="InterPro" id="IPR023170">
    <property type="entry name" value="HhH_base_excis_C"/>
</dbReference>